<comment type="caution">
    <text evidence="2">The sequence shown here is derived from an EMBL/GenBank/DDBJ whole genome shotgun (WGS) entry which is preliminary data.</text>
</comment>
<evidence type="ECO:0000256" key="1">
    <source>
        <dbReference type="SAM" id="MobiDB-lite"/>
    </source>
</evidence>
<dbReference type="EMBL" id="QGNW01000174">
    <property type="protein sequence ID" value="RVW88321.1"/>
    <property type="molecule type" value="Genomic_DNA"/>
</dbReference>
<gene>
    <name evidence="2" type="ORF">CK203_040963</name>
</gene>
<sequence length="521" mass="57332">MVSHIREDLRLSGRCDPLSGPIDPSGKCPGTSKVVRSVIGGVTRGPARMMPCGQACKGTHGKTRGIKPPQCPFQHVHLCPCKGGWAEIVHWSPPVWVRHMSIVKKGVTSTDAFCQAACRFGNVGLFWYFPREERPPSMIGPVAFVLNVKGSAQVWALSLCWLTTAHLRSYFASCFSMLARGGVASTSATSKDKQGVCSRKGIRRTNTEKPTELLLTGSLGRVSAFRMGKGIFSLSALIPSIQLVTGLPNSTKGATKGHVVVSGPWAGSYEYPSQEFEPCHSLAIPRKKKRDWLVEWVEKVSFDWLNKLFVISSSERHHQTLLTDRNLLAVVQETQSFILSILLSLLPRVLELDEHHTLRDLPFYEEAWAKNAKSRIGHFFFCLLSYVFLRDWYQSGLHRLAFHRSPFKPGGAPSDTIRSEKELVVSSFAEKNACPTEDGIPVGHTPGGGCYPQLDAAAKIALQMAGGHREHDDISYLACCMRKNVITQDIPNYFSDEEDAIVSGPTQGDKDPDAVGLSDGQ</sequence>
<dbReference type="AlphaFoldDB" id="A0A438HV22"/>
<organism evidence="2 3">
    <name type="scientific">Vitis vinifera</name>
    <name type="common">Grape</name>
    <dbReference type="NCBI Taxonomy" id="29760"/>
    <lineage>
        <taxon>Eukaryota</taxon>
        <taxon>Viridiplantae</taxon>
        <taxon>Streptophyta</taxon>
        <taxon>Embryophyta</taxon>
        <taxon>Tracheophyta</taxon>
        <taxon>Spermatophyta</taxon>
        <taxon>Magnoliopsida</taxon>
        <taxon>eudicotyledons</taxon>
        <taxon>Gunneridae</taxon>
        <taxon>Pentapetalae</taxon>
        <taxon>rosids</taxon>
        <taxon>Vitales</taxon>
        <taxon>Vitaceae</taxon>
        <taxon>Viteae</taxon>
        <taxon>Vitis</taxon>
    </lineage>
</organism>
<evidence type="ECO:0000313" key="3">
    <source>
        <dbReference type="Proteomes" id="UP000288805"/>
    </source>
</evidence>
<evidence type="ECO:0000313" key="2">
    <source>
        <dbReference type="EMBL" id="RVW88321.1"/>
    </source>
</evidence>
<name>A0A438HV22_VITVI</name>
<proteinExistence type="predicted"/>
<reference evidence="2 3" key="1">
    <citation type="journal article" date="2018" name="PLoS Genet.">
        <title>Population sequencing reveals clonal diversity and ancestral inbreeding in the grapevine cultivar Chardonnay.</title>
        <authorList>
            <person name="Roach M.J."/>
            <person name="Johnson D.L."/>
            <person name="Bohlmann J."/>
            <person name="van Vuuren H.J."/>
            <person name="Jones S.J."/>
            <person name="Pretorius I.S."/>
            <person name="Schmidt S.A."/>
            <person name="Borneman A.R."/>
        </authorList>
    </citation>
    <scope>NUCLEOTIDE SEQUENCE [LARGE SCALE GENOMIC DNA]</scope>
    <source>
        <strain evidence="3">cv. Chardonnay</strain>
        <tissue evidence="2">Leaf</tissue>
    </source>
</reference>
<dbReference type="Proteomes" id="UP000288805">
    <property type="component" value="Unassembled WGS sequence"/>
</dbReference>
<accession>A0A438HV22</accession>
<feature type="region of interest" description="Disordered" evidence="1">
    <location>
        <begin position="498"/>
        <end position="521"/>
    </location>
</feature>
<protein>
    <submittedName>
        <fullName evidence="2">Uncharacterized protein</fullName>
    </submittedName>
</protein>